<keyword evidence="1" id="KW-0560">Oxidoreductase</keyword>
<gene>
    <name evidence="3" type="ORF">ENJ12_08425</name>
</gene>
<feature type="domain" description="FAD dependent oxidoreductase" evidence="2">
    <location>
        <begin position="7"/>
        <end position="179"/>
    </location>
</feature>
<dbReference type="Pfam" id="PF01266">
    <property type="entry name" value="DAO"/>
    <property type="match status" value="1"/>
</dbReference>
<organism evidence="3">
    <name type="scientific">Thiolapillus brandeum</name>
    <dbReference type="NCBI Taxonomy" id="1076588"/>
    <lineage>
        <taxon>Bacteria</taxon>
        <taxon>Pseudomonadati</taxon>
        <taxon>Pseudomonadota</taxon>
        <taxon>Gammaproteobacteria</taxon>
        <taxon>Chromatiales</taxon>
        <taxon>Sedimenticolaceae</taxon>
        <taxon>Thiolapillus</taxon>
    </lineage>
</organism>
<reference evidence="3" key="1">
    <citation type="journal article" date="2020" name="mSystems">
        <title>Genome- and Community-Level Interaction Insights into Carbon Utilization and Element Cycling Functions of Hydrothermarchaeota in Hydrothermal Sediment.</title>
        <authorList>
            <person name="Zhou Z."/>
            <person name="Liu Y."/>
            <person name="Xu W."/>
            <person name="Pan J."/>
            <person name="Luo Z.H."/>
            <person name="Li M."/>
        </authorList>
    </citation>
    <scope>NUCLEOTIDE SEQUENCE [LARGE SCALE GENOMIC DNA]</scope>
    <source>
        <strain evidence="3">HyVt-458</strain>
    </source>
</reference>
<protein>
    <submittedName>
        <fullName evidence="3">FAD-dependent oxidoreductase</fullName>
    </submittedName>
</protein>
<sequence length="388" mass="41546">MNTVRPDLLIFGGGIAGLWTLLRARQAGYSVLLLESRVLGGVQSIASQGIIHGGTKYALKGRLSGSAQSIAAMPGIWRACLQGKGELDLSAVRLLSEHQYLWSSGSLSSGVAGLFASKLMRSRVQAVSAPDLPAPFDAPGFHGSLYRLQEPVLDTASLMHHLADQALPYCWKYDPADLLVENGMVRIGDTQLQPGKILLTAGEGNAGLLAAWGLKKPKMQKRPLHMVMLKARLPAVFAHCLGASANPRLTITSYPLGEGKQIWYLGGQLAEEGVRRDTDEQIAAAGSELARLLPWVTVRDAAWATLPIQRAEVATSGGKRPQESFVGEAGDLLVAWPTKLAFAPRLAAEVLARLKEAGQPSPDGGPFEMPLSRPALASLPWETVRSWS</sequence>
<comment type="caution">
    <text evidence="3">The sequence shown here is derived from an EMBL/GenBank/DDBJ whole genome shotgun (WGS) entry which is preliminary data.</text>
</comment>
<evidence type="ECO:0000259" key="2">
    <source>
        <dbReference type="Pfam" id="PF01266"/>
    </source>
</evidence>
<dbReference type="SUPFAM" id="SSF51905">
    <property type="entry name" value="FAD/NAD(P)-binding domain"/>
    <property type="match status" value="1"/>
</dbReference>
<dbReference type="AlphaFoldDB" id="A0A831WFT8"/>
<name>A0A831WFT8_9GAMM</name>
<evidence type="ECO:0000256" key="1">
    <source>
        <dbReference type="ARBA" id="ARBA00023002"/>
    </source>
</evidence>
<dbReference type="Proteomes" id="UP000886339">
    <property type="component" value="Unassembled WGS sequence"/>
</dbReference>
<accession>A0A831WFT8</accession>
<evidence type="ECO:0000313" key="3">
    <source>
        <dbReference type="EMBL" id="HEC06861.1"/>
    </source>
</evidence>
<dbReference type="GO" id="GO:0016491">
    <property type="term" value="F:oxidoreductase activity"/>
    <property type="evidence" value="ECO:0007669"/>
    <property type="project" value="UniProtKB-KW"/>
</dbReference>
<dbReference type="Gene3D" id="3.50.50.60">
    <property type="entry name" value="FAD/NAD(P)-binding domain"/>
    <property type="match status" value="1"/>
</dbReference>
<proteinExistence type="predicted"/>
<dbReference type="EMBL" id="DRLF01000294">
    <property type="protein sequence ID" value="HEC06861.1"/>
    <property type="molecule type" value="Genomic_DNA"/>
</dbReference>
<dbReference type="InterPro" id="IPR036188">
    <property type="entry name" value="FAD/NAD-bd_sf"/>
</dbReference>
<dbReference type="InterPro" id="IPR006076">
    <property type="entry name" value="FAD-dep_OxRdtase"/>
</dbReference>